<comment type="caution">
    <text evidence="6">The sequence shown here is derived from an EMBL/GenBank/DDBJ whole genome shotgun (WGS) entry which is preliminary data.</text>
</comment>
<dbReference type="OrthoDB" id="1679758at2759"/>
<dbReference type="PROSITE" id="PS50023">
    <property type="entry name" value="LIM_DOMAIN_2"/>
    <property type="match status" value="1"/>
</dbReference>
<keyword evidence="2 4" id="KW-0862">Zinc</keyword>
<dbReference type="EMBL" id="PZQS01000011">
    <property type="protein sequence ID" value="PVD21632.1"/>
    <property type="molecule type" value="Genomic_DNA"/>
</dbReference>
<organism evidence="6 7">
    <name type="scientific">Pomacea canaliculata</name>
    <name type="common">Golden apple snail</name>
    <dbReference type="NCBI Taxonomy" id="400727"/>
    <lineage>
        <taxon>Eukaryota</taxon>
        <taxon>Metazoa</taxon>
        <taxon>Spiralia</taxon>
        <taxon>Lophotrochozoa</taxon>
        <taxon>Mollusca</taxon>
        <taxon>Gastropoda</taxon>
        <taxon>Caenogastropoda</taxon>
        <taxon>Architaenioglossa</taxon>
        <taxon>Ampullarioidea</taxon>
        <taxon>Ampullariidae</taxon>
        <taxon>Pomacea</taxon>
    </lineage>
</organism>
<protein>
    <recommendedName>
        <fullName evidence="5">LIM zinc-binding domain-containing protein</fullName>
    </recommendedName>
</protein>
<feature type="domain" description="LIM zinc-binding" evidence="5">
    <location>
        <begin position="52"/>
        <end position="90"/>
    </location>
</feature>
<evidence type="ECO:0000256" key="3">
    <source>
        <dbReference type="ARBA" id="ARBA00023038"/>
    </source>
</evidence>
<evidence type="ECO:0000259" key="5">
    <source>
        <dbReference type="PROSITE" id="PS50023"/>
    </source>
</evidence>
<evidence type="ECO:0000313" key="6">
    <source>
        <dbReference type="EMBL" id="PVD21632.1"/>
    </source>
</evidence>
<accession>A0A2T7NKD7</accession>
<evidence type="ECO:0000256" key="2">
    <source>
        <dbReference type="ARBA" id="ARBA00022833"/>
    </source>
</evidence>
<proteinExistence type="predicted"/>
<evidence type="ECO:0000256" key="1">
    <source>
        <dbReference type="ARBA" id="ARBA00022723"/>
    </source>
</evidence>
<evidence type="ECO:0000256" key="4">
    <source>
        <dbReference type="PROSITE-ProRule" id="PRU00125"/>
    </source>
</evidence>
<evidence type="ECO:0000313" key="7">
    <source>
        <dbReference type="Proteomes" id="UP000245119"/>
    </source>
</evidence>
<dbReference type="SUPFAM" id="SSF57716">
    <property type="entry name" value="Glucocorticoid receptor-like (DNA-binding domain)"/>
    <property type="match status" value="1"/>
</dbReference>
<dbReference type="AlphaFoldDB" id="A0A2T7NKD7"/>
<dbReference type="InterPro" id="IPR001781">
    <property type="entry name" value="Znf_LIM"/>
</dbReference>
<name>A0A2T7NKD7_POMCA</name>
<keyword evidence="3 4" id="KW-0440">LIM domain</keyword>
<gene>
    <name evidence="6" type="ORF">C0Q70_17431</name>
</gene>
<sequence>METWVYGLRDVAFKRKKGESKFHLNSGSFLSRDVSHARTHADSQTSVQGGGEKCGICQKTVYAQERIEAGNIPFHKQCFKCHNCKMSLKI</sequence>
<dbReference type="GO" id="GO:0046872">
    <property type="term" value="F:metal ion binding"/>
    <property type="evidence" value="ECO:0007669"/>
    <property type="project" value="UniProtKB-KW"/>
</dbReference>
<dbReference type="PANTHER" id="PTHR24206">
    <property type="entry name" value="OS06G0237300 PROTEIN"/>
    <property type="match status" value="1"/>
</dbReference>
<dbReference type="Pfam" id="PF00412">
    <property type="entry name" value="LIM"/>
    <property type="match status" value="1"/>
</dbReference>
<dbReference type="Proteomes" id="UP000245119">
    <property type="component" value="Linkage Group LG11"/>
</dbReference>
<reference evidence="6 7" key="1">
    <citation type="submission" date="2018-04" db="EMBL/GenBank/DDBJ databases">
        <title>The genome of golden apple snail Pomacea canaliculata provides insight into stress tolerance and invasive adaptation.</title>
        <authorList>
            <person name="Liu C."/>
            <person name="Liu B."/>
            <person name="Ren Y."/>
            <person name="Zhang Y."/>
            <person name="Wang H."/>
            <person name="Li S."/>
            <person name="Jiang F."/>
            <person name="Yin L."/>
            <person name="Zhang G."/>
            <person name="Qian W."/>
            <person name="Fan W."/>
        </authorList>
    </citation>
    <scope>NUCLEOTIDE SEQUENCE [LARGE SCALE GENOMIC DNA]</scope>
    <source>
        <strain evidence="6">SZHN2017</strain>
        <tissue evidence="6">Muscle</tissue>
    </source>
</reference>
<keyword evidence="7" id="KW-1185">Reference proteome</keyword>
<dbReference type="PROSITE" id="PS00478">
    <property type="entry name" value="LIM_DOMAIN_1"/>
    <property type="match status" value="1"/>
</dbReference>
<keyword evidence="1 4" id="KW-0479">Metal-binding</keyword>
<dbReference type="Gene3D" id="2.10.110.10">
    <property type="entry name" value="Cysteine Rich Protein"/>
    <property type="match status" value="1"/>
</dbReference>